<dbReference type="CDD" id="cd02516">
    <property type="entry name" value="CDP-ME_synthetase"/>
    <property type="match status" value="1"/>
</dbReference>
<keyword evidence="5 7" id="KW-0548">Nucleotidyltransferase</keyword>
<evidence type="ECO:0000256" key="2">
    <source>
        <dbReference type="ARBA" id="ARBA00004787"/>
    </source>
</evidence>
<comment type="caution">
    <text evidence="8">The sequence shown here is derived from an EMBL/GenBank/DDBJ whole genome shotgun (WGS) entry which is preliminary data.</text>
</comment>
<dbReference type="RefSeq" id="WP_166283077.1">
    <property type="nucleotide sequence ID" value="NZ_JAANNP010000014.1"/>
</dbReference>
<name>A0ABX0GZ72_9ACTN</name>
<dbReference type="SUPFAM" id="SSF53448">
    <property type="entry name" value="Nucleotide-diphospho-sugar transferases"/>
    <property type="match status" value="1"/>
</dbReference>
<proteinExistence type="inferred from homology"/>
<evidence type="ECO:0000313" key="8">
    <source>
        <dbReference type="EMBL" id="NHC15015.1"/>
    </source>
</evidence>
<dbReference type="EC" id="2.7.7.60" evidence="7"/>
<dbReference type="InterPro" id="IPR001228">
    <property type="entry name" value="IspD"/>
</dbReference>
<keyword evidence="4 7" id="KW-0808">Transferase</keyword>
<gene>
    <name evidence="7" type="primary">ispD</name>
    <name evidence="8" type="ORF">G9H71_14595</name>
</gene>
<dbReference type="PROSITE" id="PS01295">
    <property type="entry name" value="ISPD"/>
    <property type="match status" value="1"/>
</dbReference>
<evidence type="ECO:0000256" key="7">
    <source>
        <dbReference type="HAMAP-Rule" id="MF_00108"/>
    </source>
</evidence>
<feature type="site" description="Positions MEP for the nucleophilic attack" evidence="7">
    <location>
        <position position="211"/>
    </location>
</feature>
<evidence type="ECO:0000256" key="1">
    <source>
        <dbReference type="ARBA" id="ARBA00001282"/>
    </source>
</evidence>
<comment type="function">
    <text evidence="7">Catalyzes the formation of 4-diphosphocytidyl-2-C-methyl-D-erythritol from CTP and 2-C-methyl-D-erythritol 4-phosphate (MEP).</text>
</comment>
<dbReference type="InterPro" id="IPR018294">
    <property type="entry name" value="ISPD_synthase_CS"/>
</dbReference>
<dbReference type="Gene3D" id="3.90.550.10">
    <property type="entry name" value="Spore Coat Polysaccharide Biosynthesis Protein SpsA, Chain A"/>
    <property type="match status" value="1"/>
</dbReference>
<evidence type="ECO:0000256" key="4">
    <source>
        <dbReference type="ARBA" id="ARBA00022679"/>
    </source>
</evidence>
<dbReference type="InterPro" id="IPR050088">
    <property type="entry name" value="IspD/TarI_cytidylyltransf_bact"/>
</dbReference>
<reference evidence="8 9" key="1">
    <citation type="submission" date="2020-03" db="EMBL/GenBank/DDBJ databases">
        <title>Two novel Motilibacter sp.</title>
        <authorList>
            <person name="Liu S."/>
        </authorList>
    </citation>
    <scope>NUCLEOTIDE SEQUENCE [LARGE SCALE GENOMIC DNA]</scope>
    <source>
        <strain evidence="8 9">E257</strain>
    </source>
</reference>
<comment type="pathway">
    <text evidence="2 7">Isoprenoid biosynthesis; isopentenyl diphosphate biosynthesis via DXP pathway; isopentenyl diphosphate from 1-deoxy-D-xylulose 5-phosphate: step 2/6.</text>
</comment>
<evidence type="ECO:0000256" key="6">
    <source>
        <dbReference type="ARBA" id="ARBA00023229"/>
    </source>
</evidence>
<dbReference type="EMBL" id="JAANNP010000014">
    <property type="protein sequence ID" value="NHC15015.1"/>
    <property type="molecule type" value="Genomic_DNA"/>
</dbReference>
<feature type="site" description="Positions MEP for the nucleophilic attack" evidence="7">
    <location>
        <position position="155"/>
    </location>
</feature>
<dbReference type="Proteomes" id="UP000800981">
    <property type="component" value="Unassembled WGS sequence"/>
</dbReference>
<protein>
    <recommendedName>
        <fullName evidence="7">2-C-methyl-D-erythritol 4-phosphate cytidylyltransferase</fullName>
        <ecNumber evidence="7">2.7.7.60</ecNumber>
    </recommendedName>
    <alternativeName>
        <fullName evidence="7">4-diphosphocytidyl-2C-methyl-D-erythritol synthase</fullName>
    </alternativeName>
    <alternativeName>
        <fullName evidence="7">MEP cytidylyltransferase</fullName>
        <shortName evidence="7">MCT</shortName>
    </alternativeName>
</protein>
<dbReference type="InterPro" id="IPR034683">
    <property type="entry name" value="IspD/TarI"/>
</dbReference>
<dbReference type="NCBIfam" id="TIGR00453">
    <property type="entry name" value="ispD"/>
    <property type="match status" value="1"/>
</dbReference>
<dbReference type="HAMAP" id="MF_00108">
    <property type="entry name" value="IspD"/>
    <property type="match status" value="1"/>
</dbReference>
<dbReference type="Pfam" id="PF01128">
    <property type="entry name" value="IspD"/>
    <property type="match status" value="1"/>
</dbReference>
<keyword evidence="9" id="KW-1185">Reference proteome</keyword>
<sequence>MRTAAVVPAAGRGERLGPGGPKALRLLAGRPLLVHAVQTLGQVVDVVVVAAPPDPGAVDDVTALLAPEVGTAQLVVVAGGATRQESVRRALAALPADVASVLVHDAARPLAPAALARSVLAALEAGAHAVIPALPVTDTVKRVDADEVVVETVDRSVLRAVQTPQGFRRVVLEQAHAAPGADALEATDDAGLVERLGLPVQVVPGSEEAFKVTRPLDLVLAEAVHAARAARPASSGRAGDDEAVTA</sequence>
<dbReference type="PANTHER" id="PTHR32125:SF4">
    <property type="entry name" value="2-C-METHYL-D-ERYTHRITOL 4-PHOSPHATE CYTIDYLYLTRANSFERASE, CHLOROPLASTIC"/>
    <property type="match status" value="1"/>
</dbReference>
<dbReference type="InterPro" id="IPR029044">
    <property type="entry name" value="Nucleotide-diphossugar_trans"/>
</dbReference>
<comment type="similarity">
    <text evidence="3 7">Belongs to the IspD/TarI cytidylyltransferase family. IspD subfamily.</text>
</comment>
<dbReference type="GO" id="GO:0050518">
    <property type="term" value="F:2-C-methyl-D-erythritol 4-phosphate cytidylyltransferase activity"/>
    <property type="evidence" value="ECO:0007669"/>
    <property type="project" value="UniProtKB-EC"/>
</dbReference>
<feature type="site" description="Transition state stabilizer" evidence="7">
    <location>
        <position position="15"/>
    </location>
</feature>
<evidence type="ECO:0000256" key="5">
    <source>
        <dbReference type="ARBA" id="ARBA00022695"/>
    </source>
</evidence>
<dbReference type="PANTHER" id="PTHR32125">
    <property type="entry name" value="2-C-METHYL-D-ERYTHRITOL 4-PHOSPHATE CYTIDYLYLTRANSFERASE, CHLOROPLASTIC"/>
    <property type="match status" value="1"/>
</dbReference>
<keyword evidence="6 7" id="KW-0414">Isoprene biosynthesis</keyword>
<evidence type="ECO:0000256" key="3">
    <source>
        <dbReference type="ARBA" id="ARBA00009789"/>
    </source>
</evidence>
<evidence type="ECO:0000313" key="9">
    <source>
        <dbReference type="Proteomes" id="UP000800981"/>
    </source>
</evidence>
<feature type="site" description="Transition state stabilizer" evidence="7">
    <location>
        <position position="22"/>
    </location>
</feature>
<organism evidence="8 9">
    <name type="scientific">Motilibacter deserti</name>
    <dbReference type="NCBI Taxonomy" id="2714956"/>
    <lineage>
        <taxon>Bacteria</taxon>
        <taxon>Bacillati</taxon>
        <taxon>Actinomycetota</taxon>
        <taxon>Actinomycetes</taxon>
        <taxon>Motilibacterales</taxon>
        <taxon>Motilibacteraceae</taxon>
        <taxon>Motilibacter</taxon>
    </lineage>
</organism>
<comment type="catalytic activity">
    <reaction evidence="1 7">
        <text>2-C-methyl-D-erythritol 4-phosphate + CTP + H(+) = 4-CDP-2-C-methyl-D-erythritol + diphosphate</text>
        <dbReference type="Rhea" id="RHEA:13429"/>
        <dbReference type="ChEBI" id="CHEBI:15378"/>
        <dbReference type="ChEBI" id="CHEBI:33019"/>
        <dbReference type="ChEBI" id="CHEBI:37563"/>
        <dbReference type="ChEBI" id="CHEBI:57823"/>
        <dbReference type="ChEBI" id="CHEBI:58262"/>
        <dbReference type="EC" id="2.7.7.60"/>
    </reaction>
</comment>
<accession>A0ABX0GZ72</accession>